<dbReference type="HOGENOM" id="CLU_045955_0_0_11"/>
<gene>
    <name evidence="1" type="ordered locus">FRAAL0477</name>
</gene>
<dbReference type="Proteomes" id="UP000000657">
    <property type="component" value="Chromosome"/>
</dbReference>
<accession>Q0RTE7</accession>
<dbReference type="EMBL" id="CT573213">
    <property type="protein sequence ID" value="CAJ59152.1"/>
    <property type="molecule type" value="Genomic_DNA"/>
</dbReference>
<keyword evidence="2" id="KW-1185">Reference proteome</keyword>
<protein>
    <submittedName>
        <fullName evidence="1">Uncharacterized protein</fullName>
    </submittedName>
</protein>
<name>Q0RTE7_FRAAA</name>
<proteinExistence type="predicted"/>
<evidence type="ECO:0000313" key="1">
    <source>
        <dbReference type="EMBL" id="CAJ59152.1"/>
    </source>
</evidence>
<sequence>MAAAGTSAAVLYRRLAVAHPDQLTVEEMEADLDGIAATYMATPHSVMFPRILAGWRQAEEFLEGRGGLKVRRQVTSFAGRYGFYLARLALNTGDDETARRFGMLAFQHGDDADDALLTGTVAGLRSSLAYFAGTFQTAAEIAAAARPTADPYARARLAAFEARAWAALGDETRTRHALDAMADDLFTVPQFGEPPFDDEAVAGFTAVALSRLGEGTEAEPHARRSITILEEQGIRRPEDYGGSLAALATALLNRPKPDPEEAARIMGRTLDLLASYPTRTVLHRAHEVAAQLDPYATLPVVADVRERLHHVRPLLALPAAR</sequence>
<dbReference type="AlphaFoldDB" id="Q0RTE7"/>
<dbReference type="STRING" id="326424.FRAAL0477"/>
<organism evidence="1 2">
    <name type="scientific">Frankia alni (strain DSM 45986 / CECT 9034 / ACN14a)</name>
    <dbReference type="NCBI Taxonomy" id="326424"/>
    <lineage>
        <taxon>Bacteria</taxon>
        <taxon>Bacillati</taxon>
        <taxon>Actinomycetota</taxon>
        <taxon>Actinomycetes</taxon>
        <taxon>Frankiales</taxon>
        <taxon>Frankiaceae</taxon>
        <taxon>Frankia</taxon>
    </lineage>
</organism>
<evidence type="ECO:0000313" key="2">
    <source>
        <dbReference type="Proteomes" id="UP000000657"/>
    </source>
</evidence>
<dbReference type="KEGG" id="fal:FRAAL0477"/>
<reference evidence="1 2" key="1">
    <citation type="journal article" date="2007" name="Genome Res.">
        <title>Genome characteristics of facultatively symbiotic Frankia sp. strains reflect host range and host plant biogeography.</title>
        <authorList>
            <person name="Normand P."/>
            <person name="Lapierre P."/>
            <person name="Tisa L.S."/>
            <person name="Gogarten J.P."/>
            <person name="Alloisio N."/>
            <person name="Bagnarol E."/>
            <person name="Bassi C.A."/>
            <person name="Berry A.M."/>
            <person name="Bickhart D.M."/>
            <person name="Choisne N."/>
            <person name="Couloux A."/>
            <person name="Cournoyer B."/>
            <person name="Cruveiller S."/>
            <person name="Daubin V."/>
            <person name="Demange N."/>
            <person name="Francino M.P."/>
            <person name="Goltsman E."/>
            <person name="Huang Y."/>
            <person name="Kopp O.R."/>
            <person name="Labarre L."/>
            <person name="Lapidus A."/>
            <person name="Lavire C."/>
            <person name="Marechal J."/>
            <person name="Martinez M."/>
            <person name="Mastronunzio J.E."/>
            <person name="Mullin B.C."/>
            <person name="Niemann J."/>
            <person name="Pujic P."/>
            <person name="Rawnsley T."/>
            <person name="Rouy Z."/>
            <person name="Schenowitz C."/>
            <person name="Sellstedt A."/>
            <person name="Tavares F."/>
            <person name="Tomkins J.P."/>
            <person name="Vallenet D."/>
            <person name="Valverde C."/>
            <person name="Wall L.G."/>
            <person name="Wang Y."/>
            <person name="Medigue C."/>
            <person name="Benson D.R."/>
        </authorList>
    </citation>
    <scope>NUCLEOTIDE SEQUENCE [LARGE SCALE GENOMIC DNA]</scope>
    <source>
        <strain evidence="2">DSM 45986 / CECT 9034 / ACN14a</strain>
    </source>
</reference>